<accession>A0A6C0E6R1</accession>
<proteinExistence type="predicted"/>
<dbReference type="GO" id="GO:0005524">
    <property type="term" value="F:ATP binding"/>
    <property type="evidence" value="ECO:0007669"/>
    <property type="project" value="InterPro"/>
</dbReference>
<evidence type="ECO:0000313" key="2">
    <source>
        <dbReference type="EMBL" id="QHT24260.1"/>
    </source>
</evidence>
<dbReference type="InterPro" id="IPR011009">
    <property type="entry name" value="Kinase-like_dom_sf"/>
</dbReference>
<dbReference type="InterPro" id="IPR008271">
    <property type="entry name" value="Ser/Thr_kinase_AS"/>
</dbReference>
<dbReference type="SMART" id="SM00220">
    <property type="entry name" value="S_TKc"/>
    <property type="match status" value="1"/>
</dbReference>
<organism evidence="2">
    <name type="scientific">viral metagenome</name>
    <dbReference type="NCBI Taxonomy" id="1070528"/>
    <lineage>
        <taxon>unclassified sequences</taxon>
        <taxon>metagenomes</taxon>
        <taxon>organismal metagenomes</taxon>
    </lineage>
</organism>
<dbReference type="InterPro" id="IPR000719">
    <property type="entry name" value="Prot_kinase_dom"/>
</dbReference>
<feature type="domain" description="Protein kinase" evidence="1">
    <location>
        <begin position="54"/>
        <end position="351"/>
    </location>
</feature>
<protein>
    <recommendedName>
        <fullName evidence="1">Protein kinase domain-containing protein</fullName>
    </recommendedName>
</protein>
<evidence type="ECO:0000259" key="1">
    <source>
        <dbReference type="PROSITE" id="PS50011"/>
    </source>
</evidence>
<dbReference type="EMBL" id="MN739743">
    <property type="protein sequence ID" value="QHT24260.1"/>
    <property type="molecule type" value="Genomic_DNA"/>
</dbReference>
<dbReference type="AlphaFoldDB" id="A0A6C0E6R1"/>
<dbReference type="SUPFAM" id="SSF56112">
    <property type="entry name" value="Protein kinase-like (PK-like)"/>
    <property type="match status" value="1"/>
</dbReference>
<dbReference type="GO" id="GO:0004672">
    <property type="term" value="F:protein kinase activity"/>
    <property type="evidence" value="ECO:0007669"/>
    <property type="project" value="InterPro"/>
</dbReference>
<dbReference type="Pfam" id="PF00069">
    <property type="entry name" value="Pkinase"/>
    <property type="match status" value="1"/>
</dbReference>
<reference evidence="2" key="1">
    <citation type="journal article" date="2020" name="Nature">
        <title>Giant virus diversity and host interactions through global metagenomics.</title>
        <authorList>
            <person name="Schulz F."/>
            <person name="Roux S."/>
            <person name="Paez-Espino D."/>
            <person name="Jungbluth S."/>
            <person name="Walsh D.A."/>
            <person name="Denef V.J."/>
            <person name="McMahon K.D."/>
            <person name="Konstantinidis K.T."/>
            <person name="Eloe-Fadrosh E.A."/>
            <person name="Kyrpides N.C."/>
            <person name="Woyke T."/>
        </authorList>
    </citation>
    <scope>NUCLEOTIDE SEQUENCE</scope>
    <source>
        <strain evidence="2">GVMAG-M-3300023179-138</strain>
    </source>
</reference>
<dbReference type="PROSITE" id="PS50011">
    <property type="entry name" value="PROTEIN_KINASE_DOM"/>
    <property type="match status" value="1"/>
</dbReference>
<dbReference type="PROSITE" id="PS00108">
    <property type="entry name" value="PROTEIN_KINASE_ST"/>
    <property type="match status" value="1"/>
</dbReference>
<dbReference type="Gene3D" id="1.10.510.10">
    <property type="entry name" value="Transferase(Phosphotransferase) domain 1"/>
    <property type="match status" value="1"/>
</dbReference>
<sequence length="351" mass="39587">MNHHGFIDISLNDDLSNIAAAIPPSIPRIGAEQPVYGGTWRFLTRPLVGHYVGWQLGGLCGEGAYGKIYRAERMVVRRREDGLFDVINGPHAVVLKTVGQLAEDEMMAYVVEALLHIVAWQSVQKVAPWSIPRPYELFRDSQSISLCMSFVNGRILSSFLSKHWLLTSKEENTRTFFEIIGQIAFVLYHLQAHLCMNHRDLKINNVLIRKRVPSQLVIGEDALEIHHEVTLIDFGFACVGKTTSILQAGTWFTERDICCKVGRDLAQLVFCIHCYFPLFDFLTPAAFEVVTRWMNISEVNVLNGLTKDGRPLKRGKPVYDTGIYEFLRRPTTDTEPCNPLTVFKDCCAGAG</sequence>
<name>A0A6C0E6R1_9ZZZZ</name>